<dbReference type="AlphaFoldDB" id="A0A5M3N562"/>
<accession>A0A5M3N562</accession>
<protein>
    <submittedName>
        <fullName evidence="1">Uncharacterized protein</fullName>
    </submittedName>
</protein>
<comment type="caution">
    <text evidence="1">The sequence shown here is derived from an EMBL/GenBank/DDBJ whole genome shotgun (WGS) entry which is preliminary data.</text>
</comment>
<dbReference type="RefSeq" id="XP_007762999.1">
    <property type="nucleotide sequence ID" value="XM_007764809.1"/>
</dbReference>
<name>A0A5M3N562_CONPW</name>
<organism evidence="1 2">
    <name type="scientific">Coniophora puteana (strain RWD-64-598)</name>
    <name type="common">Brown rot fungus</name>
    <dbReference type="NCBI Taxonomy" id="741705"/>
    <lineage>
        <taxon>Eukaryota</taxon>
        <taxon>Fungi</taxon>
        <taxon>Dikarya</taxon>
        <taxon>Basidiomycota</taxon>
        <taxon>Agaricomycotina</taxon>
        <taxon>Agaricomycetes</taxon>
        <taxon>Agaricomycetidae</taxon>
        <taxon>Boletales</taxon>
        <taxon>Coniophorineae</taxon>
        <taxon>Coniophoraceae</taxon>
        <taxon>Coniophora</taxon>
    </lineage>
</organism>
<evidence type="ECO:0000313" key="2">
    <source>
        <dbReference type="Proteomes" id="UP000053558"/>
    </source>
</evidence>
<keyword evidence="2" id="KW-1185">Reference proteome</keyword>
<dbReference type="EMBL" id="JH711573">
    <property type="protein sequence ID" value="EIW86051.1"/>
    <property type="molecule type" value="Genomic_DNA"/>
</dbReference>
<dbReference type="GeneID" id="19199056"/>
<dbReference type="KEGG" id="cput:CONPUDRAFT_114144"/>
<reference evidence="2" key="1">
    <citation type="journal article" date="2012" name="Science">
        <title>The Paleozoic origin of enzymatic lignin decomposition reconstructed from 31 fungal genomes.</title>
        <authorList>
            <person name="Floudas D."/>
            <person name="Binder M."/>
            <person name="Riley R."/>
            <person name="Barry K."/>
            <person name="Blanchette R.A."/>
            <person name="Henrissat B."/>
            <person name="Martinez A.T."/>
            <person name="Otillar R."/>
            <person name="Spatafora J.W."/>
            <person name="Yadav J.S."/>
            <person name="Aerts A."/>
            <person name="Benoit I."/>
            <person name="Boyd A."/>
            <person name="Carlson A."/>
            <person name="Copeland A."/>
            <person name="Coutinho P.M."/>
            <person name="de Vries R.P."/>
            <person name="Ferreira P."/>
            <person name="Findley K."/>
            <person name="Foster B."/>
            <person name="Gaskell J."/>
            <person name="Glotzer D."/>
            <person name="Gorecki P."/>
            <person name="Heitman J."/>
            <person name="Hesse C."/>
            <person name="Hori C."/>
            <person name="Igarashi K."/>
            <person name="Jurgens J.A."/>
            <person name="Kallen N."/>
            <person name="Kersten P."/>
            <person name="Kohler A."/>
            <person name="Kuees U."/>
            <person name="Kumar T.K.A."/>
            <person name="Kuo A."/>
            <person name="LaButti K."/>
            <person name="Larrondo L.F."/>
            <person name="Lindquist E."/>
            <person name="Ling A."/>
            <person name="Lombard V."/>
            <person name="Lucas S."/>
            <person name="Lundell T."/>
            <person name="Martin R."/>
            <person name="McLaughlin D.J."/>
            <person name="Morgenstern I."/>
            <person name="Morin E."/>
            <person name="Murat C."/>
            <person name="Nagy L.G."/>
            <person name="Nolan M."/>
            <person name="Ohm R.A."/>
            <person name="Patyshakuliyeva A."/>
            <person name="Rokas A."/>
            <person name="Ruiz-Duenas F.J."/>
            <person name="Sabat G."/>
            <person name="Salamov A."/>
            <person name="Samejima M."/>
            <person name="Schmutz J."/>
            <person name="Slot J.C."/>
            <person name="St John F."/>
            <person name="Stenlid J."/>
            <person name="Sun H."/>
            <person name="Sun S."/>
            <person name="Syed K."/>
            <person name="Tsang A."/>
            <person name="Wiebenga A."/>
            <person name="Young D."/>
            <person name="Pisabarro A."/>
            <person name="Eastwood D.C."/>
            <person name="Martin F."/>
            <person name="Cullen D."/>
            <person name="Grigoriev I.V."/>
            <person name="Hibbett D.S."/>
        </authorList>
    </citation>
    <scope>NUCLEOTIDE SEQUENCE [LARGE SCALE GENOMIC DNA]</scope>
    <source>
        <strain evidence="2">RWD-64-598 SS2</strain>
    </source>
</reference>
<sequence>METDSALLSDATSLSVAGAAPLRVVQMDNGVVVQFSEQDVSDPPAVSFAHDLPRLNAMWDHTVPHWQGVSELTIQRQPIPIKYWRDVYVGRDWKRNQWRGSWDSRLERVLVEHWRAVGPDKFWHEFSREGHRMPYTVIVKALQARRRAQNSMDVQHAREEFPDFEQQFGYRKGSQSHVMITEAAVARHYRQMKDQGSS</sequence>
<dbReference type="Proteomes" id="UP000053558">
    <property type="component" value="Unassembled WGS sequence"/>
</dbReference>
<gene>
    <name evidence="1" type="ORF">CONPUDRAFT_114144</name>
</gene>
<proteinExistence type="predicted"/>
<evidence type="ECO:0000313" key="1">
    <source>
        <dbReference type="EMBL" id="EIW86051.1"/>
    </source>
</evidence>
<dbReference type="OMA" id="SHVMITE"/>
<feature type="non-terminal residue" evidence="1">
    <location>
        <position position="1"/>
    </location>
</feature>
<dbReference type="OrthoDB" id="3210866at2759"/>